<dbReference type="EMBL" id="CM009755">
    <property type="protein sequence ID" value="PUZ46390.1"/>
    <property type="molecule type" value="Genomic_DNA"/>
</dbReference>
<evidence type="ECO:0000313" key="2">
    <source>
        <dbReference type="Proteomes" id="UP000244336"/>
    </source>
</evidence>
<organism evidence="1 2">
    <name type="scientific">Panicum hallii var. hallii</name>
    <dbReference type="NCBI Taxonomy" id="1504633"/>
    <lineage>
        <taxon>Eukaryota</taxon>
        <taxon>Viridiplantae</taxon>
        <taxon>Streptophyta</taxon>
        <taxon>Embryophyta</taxon>
        <taxon>Tracheophyta</taxon>
        <taxon>Spermatophyta</taxon>
        <taxon>Magnoliopsida</taxon>
        <taxon>Liliopsida</taxon>
        <taxon>Poales</taxon>
        <taxon>Poaceae</taxon>
        <taxon>PACMAD clade</taxon>
        <taxon>Panicoideae</taxon>
        <taxon>Panicodae</taxon>
        <taxon>Paniceae</taxon>
        <taxon>Panicinae</taxon>
        <taxon>Panicum</taxon>
        <taxon>Panicum sect. Panicum</taxon>
    </lineage>
</organism>
<protein>
    <submittedName>
        <fullName evidence="1">Uncharacterized protein</fullName>
    </submittedName>
</protein>
<keyword evidence="2" id="KW-1185">Reference proteome</keyword>
<proteinExistence type="predicted"/>
<reference evidence="1 2" key="1">
    <citation type="submission" date="2018-04" db="EMBL/GenBank/DDBJ databases">
        <title>WGS assembly of Panicum hallii var. hallii HAL2.</title>
        <authorList>
            <person name="Lovell J."/>
            <person name="Jenkins J."/>
            <person name="Lowry D."/>
            <person name="Mamidi S."/>
            <person name="Sreedasyam A."/>
            <person name="Weng X."/>
            <person name="Barry K."/>
            <person name="Bonette J."/>
            <person name="Campitelli B."/>
            <person name="Daum C."/>
            <person name="Gordon S."/>
            <person name="Gould B."/>
            <person name="Lipzen A."/>
            <person name="MacQueen A."/>
            <person name="Palacio-Mejia J."/>
            <person name="Plott C."/>
            <person name="Shakirov E."/>
            <person name="Shu S."/>
            <person name="Yoshinaga Y."/>
            <person name="Zane M."/>
            <person name="Rokhsar D."/>
            <person name="Grimwood J."/>
            <person name="Schmutz J."/>
            <person name="Juenger T."/>
        </authorList>
    </citation>
    <scope>NUCLEOTIDE SEQUENCE [LARGE SCALE GENOMIC DNA]</scope>
    <source>
        <strain evidence="2">cv. HAL2</strain>
    </source>
</reference>
<evidence type="ECO:0000313" key="1">
    <source>
        <dbReference type="EMBL" id="PUZ46390.1"/>
    </source>
</evidence>
<sequence>MYVCPSITPSPKSVAIGGSYTAIVPTIFPTPKYQHSQNSIASNQCGKRSKEASWLLFVQFLRIKMVRLFHAFAVAANKSSRKLLFFGLPVQ</sequence>
<gene>
    <name evidence="1" type="ORF">GQ55_7G071800</name>
</gene>
<accession>A0A2T7CSR2</accession>
<dbReference type="Proteomes" id="UP000244336">
    <property type="component" value="Chromosome 7"/>
</dbReference>
<dbReference type="Gramene" id="PUZ46390">
    <property type="protein sequence ID" value="PUZ46390"/>
    <property type="gene ID" value="GQ55_7G071800"/>
</dbReference>
<dbReference type="AlphaFoldDB" id="A0A2T7CSR2"/>
<name>A0A2T7CSR2_9POAL</name>